<dbReference type="InterPro" id="IPR013785">
    <property type="entry name" value="Aldolase_TIM"/>
</dbReference>
<dbReference type="PROSITE" id="PS00191">
    <property type="entry name" value="CYTOCHROME_B5_1"/>
    <property type="match status" value="1"/>
</dbReference>
<evidence type="ECO:0000256" key="14">
    <source>
        <dbReference type="ARBA" id="ARBA00061589"/>
    </source>
</evidence>
<evidence type="ECO:0000256" key="15">
    <source>
        <dbReference type="ARBA" id="ARBA00066458"/>
    </source>
</evidence>
<evidence type="ECO:0000256" key="11">
    <source>
        <dbReference type="ARBA" id="ARBA00023128"/>
    </source>
</evidence>
<comment type="similarity">
    <text evidence="13">In the C-terminal section; belongs to the FMN-dependent alpha-hydroxy acid dehydrogenase family.</text>
</comment>
<dbReference type="Gene3D" id="3.10.120.10">
    <property type="entry name" value="Cytochrome b5-like heme/steroid binding domain"/>
    <property type="match status" value="1"/>
</dbReference>
<protein>
    <recommendedName>
        <fullName evidence="16">L-lactate dehydrogenase (cytochrome)</fullName>
        <ecNumber evidence="15">1.1.2.3</ecNumber>
    </recommendedName>
</protein>
<evidence type="ECO:0000259" key="17">
    <source>
        <dbReference type="PROSITE" id="PS50255"/>
    </source>
</evidence>
<evidence type="ECO:0000256" key="7">
    <source>
        <dbReference type="ARBA" id="ARBA00022643"/>
    </source>
</evidence>
<dbReference type="CDD" id="cd02922">
    <property type="entry name" value="FCB2_FMN"/>
    <property type="match status" value="1"/>
</dbReference>
<accession>A0A642UD60</accession>
<evidence type="ECO:0000256" key="5">
    <source>
        <dbReference type="ARBA" id="ARBA00022617"/>
    </source>
</evidence>
<evidence type="ECO:0000256" key="6">
    <source>
        <dbReference type="ARBA" id="ARBA00022630"/>
    </source>
</evidence>
<keyword evidence="20" id="KW-1185">Reference proteome</keyword>
<dbReference type="EC" id="1.1.2.3" evidence="15"/>
<evidence type="ECO:0000256" key="2">
    <source>
        <dbReference type="ARBA" id="ARBA00001970"/>
    </source>
</evidence>
<evidence type="ECO:0000313" key="19">
    <source>
        <dbReference type="EMBL" id="KAA8897004.1"/>
    </source>
</evidence>
<dbReference type="PRINTS" id="PR00363">
    <property type="entry name" value="CYTOCHROMEB5"/>
</dbReference>
<dbReference type="FunFam" id="3.20.20.70:FF:000062">
    <property type="entry name" value="Cytochrome b2, mitochondrial, putative"/>
    <property type="match status" value="1"/>
</dbReference>
<keyword evidence="10" id="KW-0408">Iron</keyword>
<dbReference type="GO" id="GO:0005758">
    <property type="term" value="C:mitochondrial intermembrane space"/>
    <property type="evidence" value="ECO:0007669"/>
    <property type="project" value="UniProtKB-SubCell"/>
</dbReference>
<evidence type="ECO:0000256" key="16">
    <source>
        <dbReference type="ARBA" id="ARBA00068515"/>
    </source>
</evidence>
<dbReference type="GO" id="GO:0020037">
    <property type="term" value="F:heme binding"/>
    <property type="evidence" value="ECO:0007669"/>
    <property type="project" value="InterPro"/>
</dbReference>
<dbReference type="GeneID" id="54784168"/>
<evidence type="ECO:0000256" key="10">
    <source>
        <dbReference type="ARBA" id="ARBA00023004"/>
    </source>
</evidence>
<comment type="cofactor">
    <cofactor evidence="2">
        <name>heme b</name>
        <dbReference type="ChEBI" id="CHEBI:60344"/>
    </cofactor>
</comment>
<comment type="similarity">
    <text evidence="14">In the N-terminal section; belongs to the cytochrome b5 family.</text>
</comment>
<feature type="domain" description="FMN hydroxy acid dehydrogenase" evidence="18">
    <location>
        <begin position="164"/>
        <end position="524"/>
    </location>
</feature>
<dbReference type="RefSeq" id="XP_034009746.1">
    <property type="nucleotide sequence ID" value="XM_034158508.1"/>
</dbReference>
<dbReference type="OMA" id="FHAKDVF"/>
<comment type="subcellular location">
    <subcellularLocation>
        <location evidence="3">Mitochondrion intermembrane space</location>
    </subcellularLocation>
</comment>
<dbReference type="PROSITE" id="PS51349">
    <property type="entry name" value="FMN_HYDROXY_ACID_DH_2"/>
    <property type="match status" value="1"/>
</dbReference>
<keyword evidence="9" id="KW-0560">Oxidoreductase</keyword>
<name>A0A642UD60_DIURU</name>
<comment type="catalytic activity">
    <reaction evidence="12">
        <text>(S)-lactate + 2 Fe(III)-[cytochrome c] = 2 Fe(II)-[cytochrome c] + pyruvate + 2 H(+)</text>
        <dbReference type="Rhea" id="RHEA:19909"/>
        <dbReference type="Rhea" id="RHEA-COMP:10350"/>
        <dbReference type="Rhea" id="RHEA-COMP:14399"/>
        <dbReference type="ChEBI" id="CHEBI:15361"/>
        <dbReference type="ChEBI" id="CHEBI:15378"/>
        <dbReference type="ChEBI" id="CHEBI:16651"/>
        <dbReference type="ChEBI" id="CHEBI:29033"/>
        <dbReference type="ChEBI" id="CHEBI:29034"/>
        <dbReference type="EC" id="1.1.2.3"/>
    </reaction>
    <physiologicalReaction direction="left-to-right" evidence="12">
        <dbReference type="Rhea" id="RHEA:19910"/>
    </physiologicalReaction>
</comment>
<dbReference type="AlphaFoldDB" id="A0A642UD60"/>
<dbReference type="PROSITE" id="PS00557">
    <property type="entry name" value="FMN_HYDROXY_ACID_DH_1"/>
    <property type="match status" value="1"/>
</dbReference>
<dbReference type="InterPro" id="IPR001199">
    <property type="entry name" value="Cyt_B5-like_heme/steroid-bd"/>
</dbReference>
<dbReference type="VEuPathDB" id="FungiDB:DIURU_005517"/>
<dbReference type="SUPFAM" id="SSF55856">
    <property type="entry name" value="Cytochrome b5-like heme/steroid binding domain"/>
    <property type="match status" value="1"/>
</dbReference>
<dbReference type="Gene3D" id="3.20.20.70">
    <property type="entry name" value="Aldolase class I"/>
    <property type="match status" value="1"/>
</dbReference>
<comment type="subunit">
    <text evidence="4">Homotetramer.</text>
</comment>
<evidence type="ECO:0000256" key="12">
    <source>
        <dbReference type="ARBA" id="ARBA00052399"/>
    </source>
</evidence>
<dbReference type="InterPro" id="IPR037396">
    <property type="entry name" value="FMN_HAD"/>
</dbReference>
<dbReference type="InterPro" id="IPR036400">
    <property type="entry name" value="Cyt_B5-like_heme/steroid_sf"/>
</dbReference>
<dbReference type="Proteomes" id="UP000449547">
    <property type="component" value="Unassembled WGS sequence"/>
</dbReference>
<evidence type="ECO:0000256" key="4">
    <source>
        <dbReference type="ARBA" id="ARBA00011881"/>
    </source>
</evidence>
<dbReference type="InterPro" id="IPR008259">
    <property type="entry name" value="FMN_hydac_DH_AS"/>
</dbReference>
<dbReference type="InterPro" id="IPR037458">
    <property type="entry name" value="L-MDH/L-LDH_FMN-bd"/>
</dbReference>
<keyword evidence="8" id="KW-0479">Metal-binding</keyword>
<dbReference type="GO" id="GO:0046872">
    <property type="term" value="F:metal ion binding"/>
    <property type="evidence" value="ECO:0007669"/>
    <property type="project" value="UniProtKB-KW"/>
</dbReference>
<dbReference type="InterPro" id="IPR018506">
    <property type="entry name" value="Cyt_B5_heme-BS"/>
</dbReference>
<comment type="cofactor">
    <cofactor evidence="1">
        <name>FMN</name>
        <dbReference type="ChEBI" id="CHEBI:58210"/>
    </cofactor>
</comment>
<proteinExistence type="inferred from homology"/>
<dbReference type="InterPro" id="IPR000262">
    <property type="entry name" value="FMN-dep_DH"/>
</dbReference>
<dbReference type="PANTHER" id="PTHR10578:SF148">
    <property type="entry name" value="L-LACTATE DEHYDROGENASE (CYTOCHROME)"/>
    <property type="match status" value="1"/>
</dbReference>
<dbReference type="OrthoDB" id="1925334at2759"/>
<dbReference type="SUPFAM" id="SSF51395">
    <property type="entry name" value="FMN-linked oxidoreductases"/>
    <property type="match status" value="1"/>
</dbReference>
<feature type="domain" description="Cytochrome b5 heme-binding" evidence="17">
    <location>
        <begin position="60"/>
        <end position="138"/>
    </location>
</feature>
<evidence type="ECO:0000256" key="13">
    <source>
        <dbReference type="ARBA" id="ARBA00061137"/>
    </source>
</evidence>
<evidence type="ECO:0000256" key="1">
    <source>
        <dbReference type="ARBA" id="ARBA00001917"/>
    </source>
</evidence>
<dbReference type="GO" id="GO:0004460">
    <property type="term" value="F:L-lactate dehydrogenase (cytochrome) activity"/>
    <property type="evidence" value="ECO:0007669"/>
    <property type="project" value="UniProtKB-EC"/>
</dbReference>
<organism evidence="19 20">
    <name type="scientific">Diutina rugosa</name>
    <name type="common">Yeast</name>
    <name type="synonym">Candida rugosa</name>
    <dbReference type="NCBI Taxonomy" id="5481"/>
    <lineage>
        <taxon>Eukaryota</taxon>
        <taxon>Fungi</taxon>
        <taxon>Dikarya</taxon>
        <taxon>Ascomycota</taxon>
        <taxon>Saccharomycotina</taxon>
        <taxon>Pichiomycetes</taxon>
        <taxon>Debaryomycetaceae</taxon>
        <taxon>Diutina</taxon>
    </lineage>
</organism>
<dbReference type="EMBL" id="SWFT01000161">
    <property type="protein sequence ID" value="KAA8897004.1"/>
    <property type="molecule type" value="Genomic_DNA"/>
</dbReference>
<evidence type="ECO:0000256" key="8">
    <source>
        <dbReference type="ARBA" id="ARBA00022723"/>
    </source>
</evidence>
<keyword evidence="5" id="KW-0349">Heme</keyword>
<evidence type="ECO:0000256" key="9">
    <source>
        <dbReference type="ARBA" id="ARBA00023002"/>
    </source>
</evidence>
<evidence type="ECO:0000256" key="3">
    <source>
        <dbReference type="ARBA" id="ARBA00004569"/>
    </source>
</evidence>
<dbReference type="PANTHER" id="PTHR10578">
    <property type="entry name" value="S -2-HYDROXY-ACID OXIDASE-RELATED"/>
    <property type="match status" value="1"/>
</dbReference>
<reference evidence="19 20" key="1">
    <citation type="submission" date="2019-07" db="EMBL/GenBank/DDBJ databases">
        <title>Genome assembly of two rare yeast pathogens: Diutina rugosa and Trichomonascus ciferrii.</title>
        <authorList>
            <person name="Mixao V."/>
            <person name="Saus E."/>
            <person name="Hansen A."/>
            <person name="Lass-Flor C."/>
            <person name="Gabaldon T."/>
        </authorList>
    </citation>
    <scope>NUCLEOTIDE SEQUENCE [LARGE SCALE GENOMIC DNA]</scope>
    <source>
        <strain evidence="19 20">CBS 613</strain>
    </source>
</reference>
<keyword evidence="7" id="KW-0288">FMN</keyword>
<gene>
    <name evidence="19" type="ORF">DIURU_005517</name>
</gene>
<dbReference type="PROSITE" id="PS50255">
    <property type="entry name" value="CYTOCHROME_B5_2"/>
    <property type="match status" value="1"/>
</dbReference>
<comment type="caution">
    <text evidence="19">The sequence shown here is derived from an EMBL/GenBank/DDBJ whole genome shotgun (WGS) entry which is preliminary data.</text>
</comment>
<keyword evidence="11" id="KW-0496">Mitochondrion</keyword>
<dbReference type="GO" id="GO:0006089">
    <property type="term" value="P:lactate metabolic process"/>
    <property type="evidence" value="ECO:0007669"/>
    <property type="project" value="TreeGrafter"/>
</dbReference>
<keyword evidence="6" id="KW-0285">Flavoprotein</keyword>
<dbReference type="Pfam" id="PF01070">
    <property type="entry name" value="FMN_dh"/>
    <property type="match status" value="1"/>
</dbReference>
<evidence type="ECO:0000313" key="20">
    <source>
        <dbReference type="Proteomes" id="UP000449547"/>
    </source>
</evidence>
<evidence type="ECO:0000259" key="18">
    <source>
        <dbReference type="PROSITE" id="PS51349"/>
    </source>
</evidence>
<dbReference type="SMART" id="SM01117">
    <property type="entry name" value="Cyt-b5"/>
    <property type="match status" value="1"/>
</dbReference>
<dbReference type="Pfam" id="PF00173">
    <property type="entry name" value="Cyt-b5"/>
    <property type="match status" value="1"/>
</dbReference>
<sequence length="550" mass="61334">MFRLAARVSRQSRVWGRRHLSRTAIPKRVPRVMAVTTLVGTIAVAIALSQPYQLDAKPKGRGVPVEELQKHNSKENGVWVAINGDVYDLTDFLEMHPGGEKIILKYAGTNASKIFNKYHAKDVFAKFLSPEAYIGPLVGELEEAADITEGEMDPERLNKLENLPSIHHMMNISDFEAVARQIIPPNAWAYYSSAADDEMSKRENHYAFHRIFFNPKVLVDVRDVDISTDMLGTKVAAPFYCSAAAQARLGHPDGELGISRGCSKERIIQMISSVASYSFDEIMDSALPDQTHWFQLYVLPDRQLAYDAIERANRRGAKALFVTVDAPELGNREKDRKFRLNLDLDDNSDEDAAIAAQMDADVVMSHKDAGLTWKDIADFKKIAKMPVVIKGVQRVEDVLLAVENGVDAVVLSNHGGRQLDFARAPIEVLADVMPILRERKLDDKIEVYIDGGVTRGTDVLKALCLGAKGVGLGRAFLFANSCYGEKGVQKMIKLLKEEIRLNMKLLGVSKISELTPELVDTRSLIARSAQPDYMYNSSYEPLTPPKFRDE</sequence>